<organism evidence="3 4">
    <name type="scientific">Cedecea neteri</name>
    <dbReference type="NCBI Taxonomy" id="158822"/>
    <lineage>
        <taxon>Bacteria</taxon>
        <taxon>Pseudomonadati</taxon>
        <taxon>Pseudomonadota</taxon>
        <taxon>Gammaproteobacteria</taxon>
        <taxon>Enterobacterales</taxon>
        <taxon>Enterobacteriaceae</taxon>
        <taxon>Cedecea</taxon>
    </lineage>
</organism>
<sequence length="174" mass="18755">MRNKYLALMVLLPCLHVSYALSIDAVEGTTTEVIVTGEIQEDPPCEINGGDEKTVSFGKVNPSKIEAGEYLKNVNLDVICEPDVISTGRTFTFTLGGTVADFDTGNKTIIKVNNVDNLGVKLFKDGNELALDHAENFDATSGVINLDALLVKKKDETVSAGNFYATAVIQIDIQ</sequence>
<dbReference type="KEGG" id="cnt:JT31_13425"/>
<gene>
    <name evidence="3" type="ORF">JT31_13425</name>
</gene>
<dbReference type="OrthoDB" id="7018672at2"/>
<name>A0A089Q546_9ENTR</name>
<accession>A0A089Q546</accession>
<dbReference type="AlphaFoldDB" id="A0A089Q546"/>
<dbReference type="GO" id="GO:0009289">
    <property type="term" value="C:pilus"/>
    <property type="evidence" value="ECO:0007669"/>
    <property type="project" value="InterPro"/>
</dbReference>
<dbReference type="EMBL" id="CP009451">
    <property type="protein sequence ID" value="AIR05574.1"/>
    <property type="molecule type" value="Genomic_DNA"/>
</dbReference>
<dbReference type="GO" id="GO:0043709">
    <property type="term" value="P:cell adhesion involved in single-species biofilm formation"/>
    <property type="evidence" value="ECO:0007669"/>
    <property type="project" value="TreeGrafter"/>
</dbReference>
<feature type="domain" description="Fimbrial-type adhesion" evidence="2">
    <location>
        <begin position="35"/>
        <end position="174"/>
    </location>
</feature>
<proteinExistence type="predicted"/>
<evidence type="ECO:0000256" key="1">
    <source>
        <dbReference type="SAM" id="SignalP"/>
    </source>
</evidence>
<dbReference type="InterPro" id="IPR036937">
    <property type="entry name" value="Adhesion_dom_fimbrial_sf"/>
</dbReference>
<feature type="chain" id="PRO_5001849063" description="Fimbrial-type adhesion domain-containing protein" evidence="1">
    <location>
        <begin position="23"/>
        <end position="174"/>
    </location>
</feature>
<dbReference type="InterPro" id="IPR050263">
    <property type="entry name" value="Bact_Fimbrial_Adh_Pro"/>
</dbReference>
<dbReference type="SUPFAM" id="SSF49401">
    <property type="entry name" value="Bacterial adhesins"/>
    <property type="match status" value="1"/>
</dbReference>
<reference evidence="3 4" key="1">
    <citation type="submission" date="2014-09" db="EMBL/GenBank/DDBJ databases">
        <title>Cedecea neteri SSMD04 Genome Sequencing.</title>
        <authorList>
            <person name="Tan J.-Y."/>
        </authorList>
    </citation>
    <scope>NUCLEOTIDE SEQUENCE [LARGE SCALE GENOMIC DNA]</scope>
    <source>
        <strain evidence="3 4">SSMD04</strain>
    </source>
</reference>
<feature type="signal peptide" evidence="1">
    <location>
        <begin position="1"/>
        <end position="22"/>
    </location>
</feature>
<dbReference type="Proteomes" id="UP000029481">
    <property type="component" value="Chromosome"/>
</dbReference>
<dbReference type="PANTHER" id="PTHR33420:SF26">
    <property type="entry name" value="FIMBRIAL SUBUNIT"/>
    <property type="match status" value="1"/>
</dbReference>
<dbReference type="Pfam" id="PF00419">
    <property type="entry name" value="Fimbrial"/>
    <property type="match status" value="1"/>
</dbReference>
<evidence type="ECO:0000313" key="4">
    <source>
        <dbReference type="Proteomes" id="UP000029481"/>
    </source>
</evidence>
<dbReference type="Gene3D" id="2.60.40.1090">
    <property type="entry name" value="Fimbrial-type adhesion domain"/>
    <property type="match status" value="1"/>
</dbReference>
<dbReference type="PANTHER" id="PTHR33420">
    <property type="entry name" value="FIMBRIAL SUBUNIT ELFA-RELATED"/>
    <property type="match status" value="1"/>
</dbReference>
<evidence type="ECO:0000313" key="3">
    <source>
        <dbReference type="EMBL" id="AIR05574.1"/>
    </source>
</evidence>
<dbReference type="InterPro" id="IPR008966">
    <property type="entry name" value="Adhesion_dom_sf"/>
</dbReference>
<evidence type="ECO:0000259" key="2">
    <source>
        <dbReference type="Pfam" id="PF00419"/>
    </source>
</evidence>
<dbReference type="RefSeq" id="WP_038477786.1">
    <property type="nucleotide sequence ID" value="NZ_CP009451.1"/>
</dbReference>
<protein>
    <recommendedName>
        <fullName evidence="2">Fimbrial-type adhesion domain-containing protein</fullName>
    </recommendedName>
</protein>
<keyword evidence="1" id="KW-0732">Signal</keyword>
<dbReference type="InterPro" id="IPR000259">
    <property type="entry name" value="Adhesion_dom_fimbrial"/>
</dbReference>
<keyword evidence="4" id="KW-1185">Reference proteome</keyword>